<accession>A0A9Q3EQE3</accession>
<dbReference type="InterPro" id="IPR043502">
    <property type="entry name" value="DNA/RNA_pol_sf"/>
</dbReference>
<sequence length="185" mass="21144">MTSIGPIIKEIIIPHRKGNIRFNPDFVVIEDSHIQGSLLGTEYQRMYGIEIYNSKDRQITIGQFSANFTGKQNISLLQILRENRPDFAISGGALGKIRGHDIEVYVDVERLYPPMLRGTPYPASLETRKEIENHINELLDMDVFRKIGENERVEITTPVVITWHDCKSRLCGDLRALNNYTKADS</sequence>
<organism evidence="1 2">
    <name type="scientific">Austropuccinia psidii MF-1</name>
    <dbReference type="NCBI Taxonomy" id="1389203"/>
    <lineage>
        <taxon>Eukaryota</taxon>
        <taxon>Fungi</taxon>
        <taxon>Dikarya</taxon>
        <taxon>Basidiomycota</taxon>
        <taxon>Pucciniomycotina</taxon>
        <taxon>Pucciniomycetes</taxon>
        <taxon>Pucciniales</taxon>
        <taxon>Sphaerophragmiaceae</taxon>
        <taxon>Austropuccinia</taxon>
    </lineage>
</organism>
<reference evidence="1" key="1">
    <citation type="submission" date="2021-03" db="EMBL/GenBank/DDBJ databases">
        <title>Draft genome sequence of rust myrtle Austropuccinia psidii MF-1, a brazilian biotype.</title>
        <authorList>
            <person name="Quecine M.C."/>
            <person name="Pachon D.M.R."/>
            <person name="Bonatelli M.L."/>
            <person name="Correr F.H."/>
            <person name="Franceschini L.M."/>
            <person name="Leite T.F."/>
            <person name="Margarido G.R.A."/>
            <person name="Almeida C.A."/>
            <person name="Ferrarezi J.A."/>
            <person name="Labate C.A."/>
        </authorList>
    </citation>
    <scope>NUCLEOTIDE SEQUENCE</scope>
    <source>
        <strain evidence="1">MF-1</strain>
    </source>
</reference>
<evidence type="ECO:0000313" key="1">
    <source>
        <dbReference type="EMBL" id="MBW0523280.1"/>
    </source>
</evidence>
<dbReference type="Proteomes" id="UP000765509">
    <property type="component" value="Unassembled WGS sequence"/>
</dbReference>
<gene>
    <name evidence="1" type="ORF">O181_062995</name>
</gene>
<keyword evidence="2" id="KW-1185">Reference proteome</keyword>
<proteinExistence type="predicted"/>
<dbReference type="Gene3D" id="3.10.10.10">
    <property type="entry name" value="HIV Type 1 Reverse Transcriptase, subunit A, domain 1"/>
    <property type="match status" value="1"/>
</dbReference>
<protein>
    <submittedName>
        <fullName evidence="1">Uncharacterized protein</fullName>
    </submittedName>
</protein>
<evidence type="ECO:0000313" key="2">
    <source>
        <dbReference type="Proteomes" id="UP000765509"/>
    </source>
</evidence>
<dbReference type="SUPFAM" id="SSF56672">
    <property type="entry name" value="DNA/RNA polymerases"/>
    <property type="match status" value="1"/>
</dbReference>
<name>A0A9Q3EQE3_9BASI</name>
<comment type="caution">
    <text evidence="1">The sequence shown here is derived from an EMBL/GenBank/DDBJ whole genome shotgun (WGS) entry which is preliminary data.</text>
</comment>
<dbReference type="AlphaFoldDB" id="A0A9Q3EQE3"/>
<dbReference type="EMBL" id="AVOT02030162">
    <property type="protein sequence ID" value="MBW0523280.1"/>
    <property type="molecule type" value="Genomic_DNA"/>
</dbReference>